<reference evidence="2" key="1">
    <citation type="submission" date="2023-06" db="EMBL/GenBank/DDBJ databases">
        <title>Reference genome for the Northern bat (Eptesicus nilssonii), a most northern bat species.</title>
        <authorList>
            <person name="Laine V.N."/>
            <person name="Pulliainen A.T."/>
            <person name="Lilley T.M."/>
        </authorList>
    </citation>
    <scope>NUCLEOTIDE SEQUENCE</scope>
    <source>
        <strain evidence="2">BLF_Eptnil</strain>
        <tissue evidence="2">Kidney</tissue>
    </source>
</reference>
<feature type="region of interest" description="Disordered" evidence="1">
    <location>
        <begin position="21"/>
        <end position="40"/>
    </location>
</feature>
<feature type="region of interest" description="Disordered" evidence="1">
    <location>
        <begin position="52"/>
        <end position="79"/>
    </location>
</feature>
<accession>A0AA40HLA5</accession>
<sequence>MECGFLIQSPDLAPLVVSECGQWNSEKGPPGGGGRGGQEAEAVGLEVVAGMVGEVETEEEEEEVASRERNPTNANQEAQMSVFTLRTPARPPRPSGTHIRKATKYLKDVTLQKQWVPVLITMVELADEEMNAQGGLLHCPTRQSSLARLASELGSLYHSLKQMLWKRQRQDGERFLPLRDC</sequence>
<evidence type="ECO:0000256" key="1">
    <source>
        <dbReference type="SAM" id="MobiDB-lite"/>
    </source>
</evidence>
<proteinExistence type="predicted"/>
<organism evidence="2 3">
    <name type="scientific">Cnephaeus nilssonii</name>
    <name type="common">Northern bat</name>
    <name type="synonym">Eptesicus nilssonii</name>
    <dbReference type="NCBI Taxonomy" id="3371016"/>
    <lineage>
        <taxon>Eukaryota</taxon>
        <taxon>Metazoa</taxon>
        <taxon>Chordata</taxon>
        <taxon>Craniata</taxon>
        <taxon>Vertebrata</taxon>
        <taxon>Euteleostomi</taxon>
        <taxon>Mammalia</taxon>
        <taxon>Eutheria</taxon>
        <taxon>Laurasiatheria</taxon>
        <taxon>Chiroptera</taxon>
        <taxon>Yangochiroptera</taxon>
        <taxon>Vespertilionidae</taxon>
        <taxon>Cnephaeus</taxon>
    </lineage>
</organism>
<protein>
    <submittedName>
        <fullName evidence="2">Uncharacterized protein</fullName>
    </submittedName>
</protein>
<comment type="caution">
    <text evidence="2">The sequence shown here is derived from an EMBL/GenBank/DDBJ whole genome shotgun (WGS) entry which is preliminary data.</text>
</comment>
<evidence type="ECO:0000313" key="2">
    <source>
        <dbReference type="EMBL" id="KAK1333278.1"/>
    </source>
</evidence>
<dbReference type="AlphaFoldDB" id="A0AA40HLA5"/>
<dbReference type="Proteomes" id="UP001177744">
    <property type="component" value="Unassembled WGS sequence"/>
</dbReference>
<name>A0AA40HLA5_CNENI</name>
<evidence type="ECO:0000313" key="3">
    <source>
        <dbReference type="Proteomes" id="UP001177744"/>
    </source>
</evidence>
<dbReference type="EMBL" id="JAULJE010000017">
    <property type="protein sequence ID" value="KAK1333278.1"/>
    <property type="molecule type" value="Genomic_DNA"/>
</dbReference>
<keyword evidence="3" id="KW-1185">Reference proteome</keyword>
<gene>
    <name evidence="2" type="ORF">QTO34_006819</name>
</gene>